<dbReference type="AlphaFoldDB" id="A0A1X2ET20"/>
<evidence type="ECO:0000313" key="1">
    <source>
        <dbReference type="EMBL" id="ORX08939.1"/>
    </source>
</evidence>
<gene>
    <name evidence="1" type="ORF">AWC31_10610</name>
</gene>
<sequence length="173" mass="18368">MAATALVSSLLTAFVVVTTLAKLSSRDSTYAVGAKMLAVNPDRSPRQTATAQPGAAAVTPFAFDQSGFIGSGARCRDTQTARAIGRTEGSLVVICLDRAGRFEYHGVRLTDEAALAATAQKSPDRKFVARNYSVSYAVSPTELLVTSGNTVIKREPMVEYREILSTPVVVAPR</sequence>
<organism evidence="1 2">
    <name type="scientific">Mycolicibacterium wolinskyi</name>
    <dbReference type="NCBI Taxonomy" id="59750"/>
    <lineage>
        <taxon>Bacteria</taxon>
        <taxon>Bacillati</taxon>
        <taxon>Actinomycetota</taxon>
        <taxon>Actinomycetes</taxon>
        <taxon>Mycobacteriales</taxon>
        <taxon>Mycobacteriaceae</taxon>
        <taxon>Mycolicibacterium</taxon>
    </lineage>
</organism>
<name>A0A1X2ET20_9MYCO</name>
<comment type="caution">
    <text evidence="1">The sequence shown here is derived from an EMBL/GenBank/DDBJ whole genome shotgun (WGS) entry which is preliminary data.</text>
</comment>
<dbReference type="OrthoDB" id="4751509at2"/>
<accession>A0A1X2ET20</accession>
<evidence type="ECO:0000313" key="2">
    <source>
        <dbReference type="Proteomes" id="UP000193964"/>
    </source>
</evidence>
<dbReference type="RefSeq" id="WP_085150453.1">
    <property type="nucleotide sequence ID" value="NZ_JACKUA010000047.1"/>
</dbReference>
<reference evidence="1 2" key="1">
    <citation type="submission" date="2016-01" db="EMBL/GenBank/DDBJ databases">
        <title>The new phylogeny of the genus Mycobacterium.</title>
        <authorList>
            <person name="Tarcisio F."/>
            <person name="Conor M."/>
            <person name="Antonella G."/>
            <person name="Elisabetta G."/>
            <person name="Giulia F.S."/>
            <person name="Sara T."/>
            <person name="Anna F."/>
            <person name="Clotilde B."/>
            <person name="Roberto B."/>
            <person name="Veronica D.S."/>
            <person name="Fabio R."/>
            <person name="Monica P."/>
            <person name="Olivier J."/>
            <person name="Enrico T."/>
            <person name="Nicola S."/>
        </authorList>
    </citation>
    <scope>NUCLEOTIDE SEQUENCE [LARGE SCALE GENOMIC DNA]</scope>
    <source>
        <strain evidence="1 2">ATCC 700010</strain>
    </source>
</reference>
<proteinExistence type="predicted"/>
<evidence type="ECO:0008006" key="3">
    <source>
        <dbReference type="Google" id="ProtNLM"/>
    </source>
</evidence>
<protein>
    <recommendedName>
        <fullName evidence="3">Serine/threonine protein kinase</fullName>
    </recommendedName>
</protein>
<dbReference type="EMBL" id="LQQA01000035">
    <property type="protein sequence ID" value="ORX08939.1"/>
    <property type="molecule type" value="Genomic_DNA"/>
</dbReference>
<dbReference type="Proteomes" id="UP000193964">
    <property type="component" value="Unassembled WGS sequence"/>
</dbReference>